<comment type="caution">
    <text evidence="8">The sequence shown here is derived from an EMBL/GenBank/DDBJ whole genome shotgun (WGS) entry which is preliminary data.</text>
</comment>
<organism evidence="8 9">
    <name type="scientific">Apodospora peruviana</name>
    <dbReference type="NCBI Taxonomy" id="516989"/>
    <lineage>
        <taxon>Eukaryota</taxon>
        <taxon>Fungi</taxon>
        <taxon>Dikarya</taxon>
        <taxon>Ascomycota</taxon>
        <taxon>Pezizomycotina</taxon>
        <taxon>Sordariomycetes</taxon>
        <taxon>Sordariomycetidae</taxon>
        <taxon>Sordariales</taxon>
        <taxon>Lasiosphaeriaceae</taxon>
        <taxon>Apodospora</taxon>
    </lineage>
</organism>
<feature type="domain" description="RING-type" evidence="7">
    <location>
        <begin position="68"/>
        <end position="138"/>
    </location>
</feature>
<gene>
    <name evidence="8" type="ORF">B0H66DRAFT_536654</name>
</gene>
<evidence type="ECO:0000313" key="8">
    <source>
        <dbReference type="EMBL" id="KAK3313389.1"/>
    </source>
</evidence>
<reference evidence="8" key="2">
    <citation type="submission" date="2023-06" db="EMBL/GenBank/DDBJ databases">
        <authorList>
            <consortium name="Lawrence Berkeley National Laboratory"/>
            <person name="Haridas S."/>
            <person name="Hensen N."/>
            <person name="Bonometti L."/>
            <person name="Westerberg I."/>
            <person name="Brannstrom I.O."/>
            <person name="Guillou S."/>
            <person name="Cros-Aarteil S."/>
            <person name="Calhoun S."/>
            <person name="Kuo A."/>
            <person name="Mondo S."/>
            <person name="Pangilinan J."/>
            <person name="Riley R."/>
            <person name="Labutti K."/>
            <person name="Andreopoulos B."/>
            <person name="Lipzen A."/>
            <person name="Chen C."/>
            <person name="Yanf M."/>
            <person name="Daum C."/>
            <person name="Ng V."/>
            <person name="Clum A."/>
            <person name="Steindorff A."/>
            <person name="Ohm R."/>
            <person name="Martin F."/>
            <person name="Silar P."/>
            <person name="Natvig D."/>
            <person name="Lalanne C."/>
            <person name="Gautier V."/>
            <person name="Ament-Velasquez S.L."/>
            <person name="Kruys A."/>
            <person name="Hutchinson M.I."/>
            <person name="Powell A.J."/>
            <person name="Barry K."/>
            <person name="Miller A.N."/>
            <person name="Grigoriev I.V."/>
            <person name="Debuchy R."/>
            <person name="Gladieux P."/>
            <person name="Thoren M.H."/>
            <person name="Johannesson H."/>
        </authorList>
    </citation>
    <scope>NUCLEOTIDE SEQUENCE</scope>
    <source>
        <strain evidence="8">CBS 118394</strain>
    </source>
</reference>
<keyword evidence="6" id="KW-0732">Signal</keyword>
<evidence type="ECO:0000256" key="2">
    <source>
        <dbReference type="ARBA" id="ARBA00022771"/>
    </source>
</evidence>
<dbReference type="PROSITE" id="PS50089">
    <property type="entry name" value="ZF_RING_2"/>
    <property type="match status" value="1"/>
</dbReference>
<sequence>MAPMMPIIPIACFVLNLACLATSTTTVYKKASSDDDDDERPSEHCWQNIQRWLHSGCASGAPQPAPQCPICYADLDIAGIDPVVRDEDNEHSKAAAVFLCGHMMCHDCIIETQKTAAAANARSRAPPEKIVPPCPVCRSSTRARDPKCRHMVHYHLRTRKEGLKWRVKDYESESESESGAGLHYFRDLFEPRLCRVLCRVCDDRGKLFTSSPETGKELKKEVCRCEYNRAVWRSRVEERKREAAAAEEAEDEDEDRGGRRRRQFQAVAVDGRPRLGRRRTIQIEFIFPGSSAEGTD</sequence>
<dbReference type="SMART" id="SM00184">
    <property type="entry name" value="RING"/>
    <property type="match status" value="1"/>
</dbReference>
<evidence type="ECO:0000256" key="1">
    <source>
        <dbReference type="ARBA" id="ARBA00022723"/>
    </source>
</evidence>
<dbReference type="GO" id="GO:0008270">
    <property type="term" value="F:zinc ion binding"/>
    <property type="evidence" value="ECO:0007669"/>
    <property type="project" value="UniProtKB-KW"/>
</dbReference>
<keyword evidence="3" id="KW-0862">Zinc</keyword>
<dbReference type="Gene3D" id="3.30.40.10">
    <property type="entry name" value="Zinc/RING finger domain, C3HC4 (zinc finger)"/>
    <property type="match status" value="1"/>
</dbReference>
<protein>
    <recommendedName>
        <fullName evidence="7">RING-type domain-containing protein</fullName>
    </recommendedName>
</protein>
<proteinExistence type="predicted"/>
<evidence type="ECO:0000256" key="4">
    <source>
        <dbReference type="PROSITE-ProRule" id="PRU00175"/>
    </source>
</evidence>
<name>A0AAE0HV09_9PEZI</name>
<dbReference type="InterPro" id="IPR017907">
    <property type="entry name" value="Znf_RING_CS"/>
</dbReference>
<reference evidence="8" key="1">
    <citation type="journal article" date="2023" name="Mol. Phylogenet. Evol.">
        <title>Genome-scale phylogeny and comparative genomics of the fungal order Sordariales.</title>
        <authorList>
            <person name="Hensen N."/>
            <person name="Bonometti L."/>
            <person name="Westerberg I."/>
            <person name="Brannstrom I.O."/>
            <person name="Guillou S."/>
            <person name="Cros-Aarteil S."/>
            <person name="Calhoun S."/>
            <person name="Haridas S."/>
            <person name="Kuo A."/>
            <person name="Mondo S."/>
            <person name="Pangilinan J."/>
            <person name="Riley R."/>
            <person name="LaButti K."/>
            <person name="Andreopoulos B."/>
            <person name="Lipzen A."/>
            <person name="Chen C."/>
            <person name="Yan M."/>
            <person name="Daum C."/>
            <person name="Ng V."/>
            <person name="Clum A."/>
            <person name="Steindorff A."/>
            <person name="Ohm R.A."/>
            <person name="Martin F."/>
            <person name="Silar P."/>
            <person name="Natvig D.O."/>
            <person name="Lalanne C."/>
            <person name="Gautier V."/>
            <person name="Ament-Velasquez S.L."/>
            <person name="Kruys A."/>
            <person name="Hutchinson M.I."/>
            <person name="Powell A.J."/>
            <person name="Barry K."/>
            <person name="Miller A.N."/>
            <person name="Grigoriev I.V."/>
            <person name="Debuchy R."/>
            <person name="Gladieux P."/>
            <person name="Hiltunen Thoren M."/>
            <person name="Johannesson H."/>
        </authorList>
    </citation>
    <scope>NUCLEOTIDE SEQUENCE</scope>
    <source>
        <strain evidence="8">CBS 118394</strain>
    </source>
</reference>
<evidence type="ECO:0000256" key="3">
    <source>
        <dbReference type="ARBA" id="ARBA00022833"/>
    </source>
</evidence>
<keyword evidence="1" id="KW-0479">Metal-binding</keyword>
<dbReference type="InterPro" id="IPR001841">
    <property type="entry name" value="Znf_RING"/>
</dbReference>
<dbReference type="AlphaFoldDB" id="A0AAE0HV09"/>
<dbReference type="PROSITE" id="PS00518">
    <property type="entry name" value="ZF_RING_1"/>
    <property type="match status" value="1"/>
</dbReference>
<feature type="compositionally biased region" description="Acidic residues" evidence="5">
    <location>
        <begin position="245"/>
        <end position="255"/>
    </location>
</feature>
<feature type="chain" id="PRO_5042136450" description="RING-type domain-containing protein" evidence="6">
    <location>
        <begin position="22"/>
        <end position="296"/>
    </location>
</feature>
<keyword evidence="2 4" id="KW-0863">Zinc-finger</keyword>
<feature type="region of interest" description="Disordered" evidence="5">
    <location>
        <begin position="242"/>
        <end position="264"/>
    </location>
</feature>
<evidence type="ECO:0000259" key="7">
    <source>
        <dbReference type="PROSITE" id="PS50089"/>
    </source>
</evidence>
<evidence type="ECO:0000313" key="9">
    <source>
        <dbReference type="Proteomes" id="UP001283341"/>
    </source>
</evidence>
<evidence type="ECO:0000256" key="5">
    <source>
        <dbReference type="SAM" id="MobiDB-lite"/>
    </source>
</evidence>
<accession>A0AAE0HV09</accession>
<dbReference type="EMBL" id="JAUEDM010000007">
    <property type="protein sequence ID" value="KAK3313389.1"/>
    <property type="molecule type" value="Genomic_DNA"/>
</dbReference>
<dbReference type="SUPFAM" id="SSF57850">
    <property type="entry name" value="RING/U-box"/>
    <property type="match status" value="1"/>
</dbReference>
<evidence type="ECO:0000256" key="6">
    <source>
        <dbReference type="SAM" id="SignalP"/>
    </source>
</evidence>
<feature type="signal peptide" evidence="6">
    <location>
        <begin position="1"/>
        <end position="21"/>
    </location>
</feature>
<dbReference type="Proteomes" id="UP001283341">
    <property type="component" value="Unassembled WGS sequence"/>
</dbReference>
<keyword evidence="9" id="KW-1185">Reference proteome</keyword>
<dbReference type="InterPro" id="IPR013083">
    <property type="entry name" value="Znf_RING/FYVE/PHD"/>
</dbReference>